<evidence type="ECO:0000313" key="3">
    <source>
        <dbReference type="Proteomes" id="UP000237000"/>
    </source>
</evidence>
<dbReference type="Proteomes" id="UP000237000">
    <property type="component" value="Unassembled WGS sequence"/>
</dbReference>
<reference evidence="3" key="1">
    <citation type="submission" date="2016-06" db="EMBL/GenBank/DDBJ databases">
        <title>Parallel loss of symbiosis genes in relatives of nitrogen-fixing non-legume Parasponia.</title>
        <authorList>
            <person name="Van Velzen R."/>
            <person name="Holmer R."/>
            <person name="Bu F."/>
            <person name="Rutten L."/>
            <person name="Van Zeijl A."/>
            <person name="Liu W."/>
            <person name="Santuari L."/>
            <person name="Cao Q."/>
            <person name="Sharma T."/>
            <person name="Shen D."/>
            <person name="Roswanjaya Y."/>
            <person name="Wardhani T."/>
            <person name="Kalhor M.S."/>
            <person name="Jansen J."/>
            <person name="Van den Hoogen J."/>
            <person name="Gungor B."/>
            <person name="Hartog M."/>
            <person name="Hontelez J."/>
            <person name="Verver J."/>
            <person name="Yang W.-C."/>
            <person name="Schijlen E."/>
            <person name="Repin R."/>
            <person name="Schilthuizen M."/>
            <person name="Schranz E."/>
            <person name="Heidstra R."/>
            <person name="Miyata K."/>
            <person name="Fedorova E."/>
            <person name="Kohlen W."/>
            <person name="Bisseling T."/>
            <person name="Smit S."/>
            <person name="Geurts R."/>
        </authorList>
    </citation>
    <scope>NUCLEOTIDE SEQUENCE [LARGE SCALE GENOMIC DNA]</scope>
    <source>
        <strain evidence="3">cv. RG33-2</strain>
    </source>
</reference>
<dbReference type="PROSITE" id="PS51806">
    <property type="entry name" value="DOG1"/>
    <property type="match status" value="1"/>
</dbReference>
<feature type="domain" description="DOG1" evidence="1">
    <location>
        <begin position="1"/>
        <end position="131"/>
    </location>
</feature>
<dbReference type="InParanoid" id="A0A2P5C5X7"/>
<evidence type="ECO:0000313" key="2">
    <source>
        <dbReference type="EMBL" id="PON56476.1"/>
    </source>
</evidence>
<dbReference type="PANTHER" id="PTHR46354">
    <property type="entry name" value="DOG1 DOMAIN-CONTAINING PROTEIN"/>
    <property type="match status" value="1"/>
</dbReference>
<dbReference type="AlphaFoldDB" id="A0A2P5C5X7"/>
<dbReference type="GO" id="GO:0006351">
    <property type="term" value="P:DNA-templated transcription"/>
    <property type="evidence" value="ECO:0007669"/>
    <property type="project" value="InterPro"/>
</dbReference>
<keyword evidence="3" id="KW-1185">Reference proteome</keyword>
<dbReference type="InterPro" id="IPR051886">
    <property type="entry name" value="Seed_Dev/Stress_Resp_Reg"/>
</dbReference>
<dbReference type="OrthoDB" id="1889475at2759"/>
<accession>A0A2P5C5X7</accession>
<proteinExistence type="predicted"/>
<dbReference type="PANTHER" id="PTHR46354:SF1">
    <property type="entry name" value="PROTEIN RESPONSE TO ABA AND SALT 1-RELATED"/>
    <property type="match status" value="1"/>
</dbReference>
<name>A0A2P5C5X7_TREOI</name>
<dbReference type="EMBL" id="JXTC01000408">
    <property type="protein sequence ID" value="PON56476.1"/>
    <property type="molecule type" value="Genomic_DNA"/>
</dbReference>
<sequence length="131" mass="14854">MSSPFERTGYYFEERTTITGEGVFTIFSAPWLSSIEQTYLWITGFKPSLILRLVESGVDDLSSEWGRRLRQLRVERDMVETMVAVQVDNEVSAQNEAMERLRAAMVGVLESADALRGLSMRKVTEVPSLTQ</sequence>
<organism evidence="2 3">
    <name type="scientific">Trema orientale</name>
    <name type="common">Charcoal tree</name>
    <name type="synonym">Celtis orientalis</name>
    <dbReference type="NCBI Taxonomy" id="63057"/>
    <lineage>
        <taxon>Eukaryota</taxon>
        <taxon>Viridiplantae</taxon>
        <taxon>Streptophyta</taxon>
        <taxon>Embryophyta</taxon>
        <taxon>Tracheophyta</taxon>
        <taxon>Spermatophyta</taxon>
        <taxon>Magnoliopsida</taxon>
        <taxon>eudicotyledons</taxon>
        <taxon>Gunneridae</taxon>
        <taxon>Pentapetalae</taxon>
        <taxon>rosids</taxon>
        <taxon>fabids</taxon>
        <taxon>Rosales</taxon>
        <taxon>Cannabaceae</taxon>
        <taxon>Trema</taxon>
    </lineage>
</organism>
<dbReference type="InterPro" id="IPR025422">
    <property type="entry name" value="TGA_domain"/>
</dbReference>
<comment type="caution">
    <text evidence="2">The sequence shown here is derived from an EMBL/GenBank/DDBJ whole genome shotgun (WGS) entry which is preliminary data.</text>
</comment>
<dbReference type="Pfam" id="PF14144">
    <property type="entry name" value="DOG1"/>
    <property type="match status" value="1"/>
</dbReference>
<dbReference type="STRING" id="63057.A0A2P5C5X7"/>
<evidence type="ECO:0000259" key="1">
    <source>
        <dbReference type="PROSITE" id="PS51806"/>
    </source>
</evidence>
<protein>
    <submittedName>
        <fullName evidence="2">TGA transcription factor</fullName>
    </submittedName>
</protein>
<gene>
    <name evidence="2" type="ORF">TorRG33x02_296270</name>
</gene>
<dbReference type="GO" id="GO:0043565">
    <property type="term" value="F:sequence-specific DNA binding"/>
    <property type="evidence" value="ECO:0007669"/>
    <property type="project" value="InterPro"/>
</dbReference>